<dbReference type="Proteomes" id="UP000695007">
    <property type="component" value="Unplaced"/>
</dbReference>
<evidence type="ECO:0000313" key="4">
    <source>
        <dbReference type="Proteomes" id="UP000695007"/>
    </source>
</evidence>
<feature type="repeat" description="ANK" evidence="3">
    <location>
        <begin position="32"/>
        <end position="64"/>
    </location>
</feature>
<evidence type="ECO:0000256" key="2">
    <source>
        <dbReference type="ARBA" id="ARBA00023043"/>
    </source>
</evidence>
<keyword evidence="1" id="KW-0677">Repeat</keyword>
<dbReference type="Gene3D" id="1.25.40.20">
    <property type="entry name" value="Ankyrin repeat-containing domain"/>
    <property type="match status" value="1"/>
</dbReference>
<dbReference type="PROSITE" id="PS50297">
    <property type="entry name" value="ANK_REP_REGION"/>
    <property type="match status" value="2"/>
</dbReference>
<keyword evidence="4" id="KW-1185">Reference proteome</keyword>
<evidence type="ECO:0000313" key="5">
    <source>
        <dbReference type="RefSeq" id="XP_011495750.1"/>
    </source>
</evidence>
<dbReference type="PANTHER" id="PTHR24171">
    <property type="entry name" value="ANKYRIN REPEAT DOMAIN-CONTAINING PROTEIN 39-RELATED"/>
    <property type="match status" value="1"/>
</dbReference>
<dbReference type="SUPFAM" id="SSF48403">
    <property type="entry name" value="Ankyrin repeat"/>
    <property type="match status" value="1"/>
</dbReference>
<dbReference type="GO" id="GO:0004842">
    <property type="term" value="F:ubiquitin-protein transferase activity"/>
    <property type="evidence" value="ECO:0007669"/>
    <property type="project" value="TreeGrafter"/>
</dbReference>
<accession>A0AAJ6VNB6</accession>
<evidence type="ECO:0000256" key="3">
    <source>
        <dbReference type="PROSITE-ProRule" id="PRU00023"/>
    </source>
</evidence>
<dbReference type="InterPro" id="IPR002110">
    <property type="entry name" value="Ankyrin_rpt"/>
</dbReference>
<dbReference type="GO" id="GO:0085020">
    <property type="term" value="P:protein K6-linked ubiquitination"/>
    <property type="evidence" value="ECO:0007669"/>
    <property type="project" value="TreeGrafter"/>
</dbReference>
<name>A0AAJ6VNB6_9HYME</name>
<organism evidence="4 5">
    <name type="scientific">Ceratosolen solmsi marchali</name>
    <dbReference type="NCBI Taxonomy" id="326594"/>
    <lineage>
        <taxon>Eukaryota</taxon>
        <taxon>Metazoa</taxon>
        <taxon>Ecdysozoa</taxon>
        <taxon>Arthropoda</taxon>
        <taxon>Hexapoda</taxon>
        <taxon>Insecta</taxon>
        <taxon>Pterygota</taxon>
        <taxon>Neoptera</taxon>
        <taxon>Endopterygota</taxon>
        <taxon>Hymenoptera</taxon>
        <taxon>Apocrita</taxon>
        <taxon>Proctotrupomorpha</taxon>
        <taxon>Chalcidoidea</taxon>
        <taxon>Agaonidae</taxon>
        <taxon>Agaoninae</taxon>
        <taxon>Ceratosolen</taxon>
    </lineage>
</organism>
<sequence>MCKLVWGIINGDLEQVRDIVENGNVNVNLWINGRTPLHYAADYGQNEVVRYLLDKGADANATDKHGITTLLAAIWEGHTNCVKLLLEKGAKPNGLTPHGKSYLDVAEEEEIKELLKLHYH</sequence>
<dbReference type="GeneID" id="105360528"/>
<dbReference type="KEGG" id="csol:105360528"/>
<dbReference type="AlphaFoldDB" id="A0AAJ6VNB6"/>
<dbReference type="PROSITE" id="PS50088">
    <property type="entry name" value="ANK_REPEAT"/>
    <property type="match status" value="2"/>
</dbReference>
<evidence type="ECO:0000256" key="1">
    <source>
        <dbReference type="ARBA" id="ARBA00022737"/>
    </source>
</evidence>
<dbReference type="PRINTS" id="PR01415">
    <property type="entry name" value="ANKYRIN"/>
</dbReference>
<dbReference type="PANTHER" id="PTHR24171:SF8">
    <property type="entry name" value="BRCA1-ASSOCIATED RING DOMAIN PROTEIN 1"/>
    <property type="match status" value="1"/>
</dbReference>
<dbReference type="GO" id="GO:0070531">
    <property type="term" value="C:BRCA1-A complex"/>
    <property type="evidence" value="ECO:0007669"/>
    <property type="project" value="TreeGrafter"/>
</dbReference>
<reference evidence="5" key="1">
    <citation type="submission" date="2025-08" db="UniProtKB">
        <authorList>
            <consortium name="RefSeq"/>
        </authorList>
    </citation>
    <scope>IDENTIFICATION</scope>
</reference>
<proteinExistence type="predicted"/>
<dbReference type="InterPro" id="IPR036770">
    <property type="entry name" value="Ankyrin_rpt-contain_sf"/>
</dbReference>
<gene>
    <name evidence="5" type="primary">LOC105360528</name>
</gene>
<keyword evidence="2 3" id="KW-0040">ANK repeat</keyword>
<protein>
    <submittedName>
        <fullName evidence="5">Myotrophin-like</fullName>
    </submittedName>
</protein>
<dbReference type="GO" id="GO:0031436">
    <property type="term" value="C:BRCA1-BARD1 complex"/>
    <property type="evidence" value="ECO:0007669"/>
    <property type="project" value="TreeGrafter"/>
</dbReference>
<feature type="repeat" description="ANK" evidence="3">
    <location>
        <begin position="65"/>
        <end position="97"/>
    </location>
</feature>
<dbReference type="RefSeq" id="XP_011495750.1">
    <property type="nucleotide sequence ID" value="XM_011497448.1"/>
</dbReference>
<dbReference type="Pfam" id="PF12796">
    <property type="entry name" value="Ank_2"/>
    <property type="match status" value="1"/>
</dbReference>
<dbReference type="SMART" id="SM00248">
    <property type="entry name" value="ANK"/>
    <property type="match status" value="2"/>
</dbReference>